<accession>A0A8H4P205</accession>
<keyword evidence="6" id="KW-1185">Reference proteome</keyword>
<protein>
    <recommendedName>
        <fullName evidence="7">NACHT domain-containing protein</fullName>
    </recommendedName>
</protein>
<dbReference type="Pfam" id="PF25053">
    <property type="entry name" value="DUF7791"/>
    <property type="match status" value="1"/>
</dbReference>
<keyword evidence="1" id="KW-0677">Repeat</keyword>
<dbReference type="AlphaFoldDB" id="A0A8H4P205"/>
<evidence type="ECO:0000259" key="3">
    <source>
        <dbReference type="Pfam" id="PF24883"/>
    </source>
</evidence>
<dbReference type="Pfam" id="PF24883">
    <property type="entry name" value="NPHP3_N"/>
    <property type="match status" value="1"/>
</dbReference>
<dbReference type="EMBL" id="JAADJG010000509">
    <property type="protein sequence ID" value="KAF4445622.1"/>
    <property type="molecule type" value="Genomic_DNA"/>
</dbReference>
<proteinExistence type="predicted"/>
<feature type="region of interest" description="Disordered" evidence="2">
    <location>
        <begin position="274"/>
        <end position="296"/>
    </location>
</feature>
<evidence type="ECO:0000313" key="6">
    <source>
        <dbReference type="Proteomes" id="UP000605986"/>
    </source>
</evidence>
<comment type="caution">
    <text evidence="5">The sequence shown here is derived from an EMBL/GenBank/DDBJ whole genome shotgun (WGS) entry which is preliminary data.</text>
</comment>
<feature type="domain" description="DUF7791" evidence="4">
    <location>
        <begin position="580"/>
        <end position="737"/>
    </location>
</feature>
<gene>
    <name evidence="5" type="ORF">F53441_10686</name>
</gene>
<dbReference type="InterPro" id="IPR027417">
    <property type="entry name" value="P-loop_NTPase"/>
</dbReference>
<name>A0A8H4P205_9HYPO</name>
<dbReference type="SUPFAM" id="SSF52540">
    <property type="entry name" value="P-loop containing nucleoside triphosphate hydrolases"/>
    <property type="match status" value="1"/>
</dbReference>
<evidence type="ECO:0000256" key="2">
    <source>
        <dbReference type="SAM" id="MobiDB-lite"/>
    </source>
</evidence>
<feature type="domain" description="Nephrocystin 3-like N-terminal" evidence="3">
    <location>
        <begin position="310"/>
        <end position="471"/>
    </location>
</feature>
<dbReference type="OrthoDB" id="5086500at2759"/>
<evidence type="ECO:0000259" key="4">
    <source>
        <dbReference type="Pfam" id="PF25053"/>
    </source>
</evidence>
<dbReference type="InterPro" id="IPR056693">
    <property type="entry name" value="DUF7791"/>
</dbReference>
<dbReference type="PANTHER" id="PTHR10039">
    <property type="entry name" value="AMELOGENIN"/>
    <property type="match status" value="1"/>
</dbReference>
<dbReference type="InterPro" id="IPR056884">
    <property type="entry name" value="NPHP3-like_N"/>
</dbReference>
<dbReference type="PANTHER" id="PTHR10039:SF5">
    <property type="entry name" value="NACHT DOMAIN-CONTAINING PROTEIN"/>
    <property type="match status" value="1"/>
</dbReference>
<feature type="compositionally biased region" description="Acidic residues" evidence="2">
    <location>
        <begin position="274"/>
        <end position="287"/>
    </location>
</feature>
<evidence type="ECO:0008006" key="7">
    <source>
        <dbReference type="Google" id="ProtNLM"/>
    </source>
</evidence>
<evidence type="ECO:0000313" key="5">
    <source>
        <dbReference type="EMBL" id="KAF4445622.1"/>
    </source>
</evidence>
<dbReference type="Proteomes" id="UP000605986">
    <property type="component" value="Unassembled WGS sequence"/>
</dbReference>
<sequence length="1172" mass="133087">MATGLEALGAASAVLQVISFASDLAVACKKAYDGAKTPQDDLERHAKQMAEVVGRVQTRCEDMAKSNSNFNAPELRNIAKVCKDAAEDLELEVQSVTKLQAKGSLVKAFRKAFNTSRHQKKLQGLEESLSRYQQLMETELTLHLCSRSDAISLQQEVGFQKLEIDIQSLITQLAEGYTSMENLIKQEHITTRDSIVQETAKTGDAINAHTTTQVMELRTGAEIKTRCESFLQSLKSPSMNRRYNEVMDSRDASFKQVFASYENMKTADYYYEGSEDAEDDDDPDGSESFETVSNSDEMSDMADIDRSWASFVTWLQSSDTLFYIQGKPGSGKSTFIKFILDQDLTHQLIRHWSADATIISHFFWKIGSYEQNSIKGLWCSLLYQRLQGQQELIRDTLERFKHLSLHTSYHDWSLRDLEAVWTHVANMDTRHLCILIDGLDEIRNEDGFSQLSKSMQLISKLPKTKLCVSTRPEAQIMRWISVTNAPGIRLEDLTRFDMLRFVRQKFHNLLPNDSISAEEYDTLTQDLAARARGVFLWLHLATRNIIEGIENADPAEMLFARLRELPEDLEKLYSNMWQRLSPVYRETAARYFRYALQSPSFVHYASGDNGWISILTPSTFQIACAEDSQIQATLLPALDTIDAARVQQMCDAAKTSIRIRCAGLLEIQPRDRQHATPFPADKRRILSDAVGRVVFIHRTAHDFLTDTEVGQSILGCGSLTDFDSETRLIKGLICLVVVFSEKWGLIVNNQIITEIVKYSKRWGNEGLQVAIEMLDILRPLYDKQFITMYHDPRMPQIPFFNHLIPSRQWGSLQIPDSISNAQLDDYFISRLTTENSTSLATSVLCHAWYPNADPSVLSPRLFNALLSLGADPHDYRLSKDIIPFLMKGTALSNLLMTFLAYTQPLLRIPWFMEREHEILTPQTPYEVFEMAMRMAQTCKDFNTSFVFLGSFTESGNLGIFPLSLPKSITNTSILRGQNYVFYEVNMQFLLLYLISKVSGYLAKNFLLSPEAQRLPSRLNSPSVKIRVFVTSEPSEDLTGSTSETTTERETAPSLVCQRIPSHLSALSINDIEHLFGVEFKGRARESRAPNQCQTGLDIVIRHIENLDIEEVDYESAVVGLAKERLGFVSYEEEGIVPDIKTLRRDRNMGLWKLFPLMMGRLEEAATEKEKGT</sequence>
<reference evidence="5" key="1">
    <citation type="submission" date="2020-01" db="EMBL/GenBank/DDBJ databases">
        <title>Identification and distribution of gene clusters putatively required for synthesis of sphingolipid metabolism inhibitors in phylogenetically diverse species of the filamentous fungus Fusarium.</title>
        <authorList>
            <person name="Kim H.-S."/>
            <person name="Busman M."/>
            <person name="Brown D.W."/>
            <person name="Divon H."/>
            <person name="Uhlig S."/>
            <person name="Proctor R.H."/>
        </authorList>
    </citation>
    <scope>NUCLEOTIDE SEQUENCE</scope>
    <source>
        <strain evidence="5">NRRL 53441</strain>
    </source>
</reference>
<dbReference type="Gene3D" id="3.40.50.300">
    <property type="entry name" value="P-loop containing nucleotide triphosphate hydrolases"/>
    <property type="match status" value="1"/>
</dbReference>
<evidence type="ECO:0000256" key="1">
    <source>
        <dbReference type="ARBA" id="ARBA00022737"/>
    </source>
</evidence>
<organism evidence="5 6">
    <name type="scientific">Fusarium austroafricanum</name>
    <dbReference type="NCBI Taxonomy" id="2364996"/>
    <lineage>
        <taxon>Eukaryota</taxon>
        <taxon>Fungi</taxon>
        <taxon>Dikarya</taxon>
        <taxon>Ascomycota</taxon>
        <taxon>Pezizomycotina</taxon>
        <taxon>Sordariomycetes</taxon>
        <taxon>Hypocreomycetidae</taxon>
        <taxon>Hypocreales</taxon>
        <taxon>Nectriaceae</taxon>
        <taxon>Fusarium</taxon>
        <taxon>Fusarium concolor species complex</taxon>
    </lineage>
</organism>